<comment type="catalytic activity">
    <reaction evidence="1">
        <text>Endohydrolysis of (1-&gt;4)-alpha-D-glucosidic linkages in polysaccharides containing three or more (1-&gt;4)-alpha-linked D-glucose units.</text>
        <dbReference type="EC" id="3.2.1.1"/>
    </reaction>
</comment>
<keyword evidence="5 9" id="KW-0732">Signal</keyword>
<dbReference type="EMBL" id="RJSE01000009">
    <property type="protein sequence ID" value="RNL60552.1"/>
    <property type="molecule type" value="Genomic_DNA"/>
</dbReference>
<keyword evidence="12" id="KW-1185">Reference proteome</keyword>
<dbReference type="InterPro" id="IPR013783">
    <property type="entry name" value="Ig-like_fold"/>
</dbReference>
<evidence type="ECO:0000313" key="11">
    <source>
        <dbReference type="EMBL" id="RNL60552.1"/>
    </source>
</evidence>
<reference evidence="11 12" key="1">
    <citation type="submission" date="2018-11" db="EMBL/GenBank/DDBJ databases">
        <authorList>
            <person name="Li F."/>
        </authorList>
    </citation>
    <scope>NUCLEOTIDE SEQUENCE [LARGE SCALE GENOMIC DNA]</scope>
    <source>
        <strain evidence="11 12">Gsoil 097</strain>
    </source>
</reference>
<evidence type="ECO:0000256" key="5">
    <source>
        <dbReference type="ARBA" id="ARBA00022729"/>
    </source>
</evidence>
<dbReference type="RefSeq" id="WP_123229304.1">
    <property type="nucleotide sequence ID" value="NZ_RJSE01000009.1"/>
</dbReference>
<dbReference type="AlphaFoldDB" id="A0A3N0CAP6"/>
<dbReference type="EC" id="3.2.1.1" evidence="3"/>
<dbReference type="GO" id="GO:0004556">
    <property type="term" value="F:alpha-amylase activity"/>
    <property type="evidence" value="ECO:0007669"/>
    <property type="project" value="UniProtKB-EC"/>
</dbReference>
<evidence type="ECO:0000313" key="12">
    <source>
        <dbReference type="Proteomes" id="UP000267128"/>
    </source>
</evidence>
<name>A0A3N0CAP6_9ACTN</name>
<evidence type="ECO:0000256" key="7">
    <source>
        <dbReference type="SAM" id="MobiDB-lite"/>
    </source>
</evidence>
<proteinExistence type="predicted"/>
<organism evidence="11 12">
    <name type="scientific">Nocardioides marmoriginsengisoli</name>
    <dbReference type="NCBI Taxonomy" id="661483"/>
    <lineage>
        <taxon>Bacteria</taxon>
        <taxon>Bacillati</taxon>
        <taxon>Actinomycetota</taxon>
        <taxon>Actinomycetes</taxon>
        <taxon>Propionibacteriales</taxon>
        <taxon>Nocardioidaceae</taxon>
        <taxon>Nocardioides</taxon>
    </lineage>
</organism>
<dbReference type="InterPro" id="IPR033764">
    <property type="entry name" value="Sdr_B"/>
</dbReference>
<dbReference type="PANTHER" id="PTHR23303">
    <property type="entry name" value="CARBOXYPEPTIDASE REGULATORY REGION-CONTAINING"/>
    <property type="match status" value="1"/>
</dbReference>
<feature type="transmembrane region" description="Helical" evidence="8">
    <location>
        <begin position="623"/>
        <end position="640"/>
    </location>
</feature>
<keyword evidence="8" id="KW-0472">Membrane</keyword>
<keyword evidence="4" id="KW-0964">Secreted</keyword>
<dbReference type="Pfam" id="PF17210">
    <property type="entry name" value="SdrD_B"/>
    <property type="match status" value="1"/>
</dbReference>
<protein>
    <recommendedName>
        <fullName evidence="3">alpha-amylase</fullName>
        <ecNumber evidence="3">3.2.1.1</ecNumber>
    </recommendedName>
    <alternativeName>
        <fullName evidence="6">1,4-alpha-D-glucan glucanohydrolase</fullName>
    </alternativeName>
</protein>
<feature type="domain" description="SD-repeat containing protein B" evidence="10">
    <location>
        <begin position="413"/>
        <end position="479"/>
    </location>
</feature>
<accession>A0A3N0CAP6</accession>
<sequence>MRRLGLFALTLVVLVGLGLPAAQAVRTTGYADWEPLAGASNDYTTSMELPVAGFPAAAVASDSRSGSVGVQSGSSVFFGPGTPVGAKYGSSLNRPYLNLRPKADNATAPSTTTYTFATPTPPTGWAFVLGDIDADAVTISAKDASGAPVTAAELGFAGGFNLCDFGTPRPAGCSASVGDVPTWDAGTRTLTGNPGATDTFGATGWFEPTVALSTLTLSFTRRSGFPVYQTWFAAVARTISGTVTDLGLPVPCPVTGVTVRLVGPNGEDLGTTTPDATGAYSFGQRATQPGYVVSIEPPATCIALSARTQTVSTAAADATADFLVRAIIPQPVSGKVTAGGTPLAGVTVTLHSVGGPKSTTTAADGSYLFDNNPANEDYFVTIDVPDGYTGTDQLPNFDIVATPITGQDFALTADPNVSGKVTGGGSGLGGVTVTLTPTAGPPLTTVTAGDGTYRFDRVPAGTYDITIDTPAGFTPAASRNDVTVNTQDVPDQDFALVRPGALGGTVHLGTPTGEVRGGVTITVDGPGGPRTLTTDADGNYFLDGLAAGTYEIRIAVPDGFDGVGGVVRTVTITAQGEIRSGQDFVIAAETTTTPTPTPEPEPEPTEPGGGVLPDTGSPVSRPLLLLGFGLLGAGLAAVGISRRRPTRA</sequence>
<dbReference type="SUPFAM" id="SSF49478">
    <property type="entry name" value="Cna protein B-type domain"/>
    <property type="match status" value="1"/>
</dbReference>
<comment type="subcellular location">
    <subcellularLocation>
        <location evidence="2">Secreted</location>
    </subcellularLocation>
</comment>
<dbReference type="InterPro" id="IPR051417">
    <property type="entry name" value="SDr/BOS_complex"/>
</dbReference>
<evidence type="ECO:0000256" key="2">
    <source>
        <dbReference type="ARBA" id="ARBA00004613"/>
    </source>
</evidence>
<evidence type="ECO:0000256" key="6">
    <source>
        <dbReference type="ARBA" id="ARBA00030238"/>
    </source>
</evidence>
<dbReference type="OrthoDB" id="5137684at2"/>
<dbReference type="Proteomes" id="UP000267128">
    <property type="component" value="Unassembled WGS sequence"/>
</dbReference>
<evidence type="ECO:0000259" key="10">
    <source>
        <dbReference type="Pfam" id="PF17210"/>
    </source>
</evidence>
<keyword evidence="8" id="KW-1133">Transmembrane helix</keyword>
<dbReference type="SUPFAM" id="SSF49452">
    <property type="entry name" value="Starch-binding domain-like"/>
    <property type="match status" value="1"/>
</dbReference>
<gene>
    <name evidence="11" type="ORF">EFK50_19740</name>
</gene>
<dbReference type="SUPFAM" id="SSF49464">
    <property type="entry name" value="Carboxypeptidase regulatory domain-like"/>
    <property type="match status" value="1"/>
</dbReference>
<evidence type="ECO:0000256" key="4">
    <source>
        <dbReference type="ARBA" id="ARBA00022525"/>
    </source>
</evidence>
<evidence type="ECO:0000256" key="3">
    <source>
        <dbReference type="ARBA" id="ARBA00012595"/>
    </source>
</evidence>
<dbReference type="InterPro" id="IPR013784">
    <property type="entry name" value="Carb-bd-like_fold"/>
</dbReference>
<feature type="signal peptide" evidence="9">
    <location>
        <begin position="1"/>
        <end position="24"/>
    </location>
</feature>
<evidence type="ECO:0000256" key="1">
    <source>
        <dbReference type="ARBA" id="ARBA00000548"/>
    </source>
</evidence>
<feature type="chain" id="PRO_5018162490" description="alpha-amylase" evidence="9">
    <location>
        <begin position="25"/>
        <end position="648"/>
    </location>
</feature>
<evidence type="ECO:0000256" key="8">
    <source>
        <dbReference type="SAM" id="Phobius"/>
    </source>
</evidence>
<keyword evidence="8" id="KW-0812">Transmembrane</keyword>
<dbReference type="GO" id="GO:0030246">
    <property type="term" value="F:carbohydrate binding"/>
    <property type="evidence" value="ECO:0007669"/>
    <property type="project" value="InterPro"/>
</dbReference>
<dbReference type="GO" id="GO:0005975">
    <property type="term" value="P:carbohydrate metabolic process"/>
    <property type="evidence" value="ECO:0007669"/>
    <property type="project" value="UniProtKB-ARBA"/>
</dbReference>
<comment type="caution">
    <text evidence="11">The sequence shown here is derived from an EMBL/GenBank/DDBJ whole genome shotgun (WGS) entry which is preliminary data.</text>
</comment>
<dbReference type="InterPro" id="IPR008969">
    <property type="entry name" value="CarboxyPept-like_regulatory"/>
</dbReference>
<dbReference type="Gene3D" id="2.60.40.1120">
    <property type="entry name" value="Carboxypeptidase-like, regulatory domain"/>
    <property type="match status" value="1"/>
</dbReference>
<feature type="region of interest" description="Disordered" evidence="7">
    <location>
        <begin position="591"/>
        <end position="617"/>
    </location>
</feature>
<dbReference type="Gene3D" id="2.60.40.10">
    <property type="entry name" value="Immunoglobulins"/>
    <property type="match status" value="3"/>
</dbReference>
<evidence type="ECO:0000256" key="9">
    <source>
        <dbReference type="SAM" id="SignalP"/>
    </source>
</evidence>